<reference evidence="1" key="1">
    <citation type="submission" date="2020-11" db="EMBL/GenBank/DDBJ databases">
        <authorList>
            <consortium name="DOE Joint Genome Institute"/>
            <person name="Ahrendt S."/>
            <person name="Riley R."/>
            <person name="Andreopoulos W."/>
            <person name="Labutti K."/>
            <person name="Pangilinan J."/>
            <person name="Ruiz-Duenas F.J."/>
            <person name="Barrasa J.M."/>
            <person name="Sanchez-Garcia M."/>
            <person name="Camarero S."/>
            <person name="Miyauchi S."/>
            <person name="Serrano A."/>
            <person name="Linde D."/>
            <person name="Babiker R."/>
            <person name="Drula E."/>
            <person name="Ayuso-Fernandez I."/>
            <person name="Pacheco R."/>
            <person name="Padilla G."/>
            <person name="Ferreira P."/>
            <person name="Barriuso J."/>
            <person name="Kellner H."/>
            <person name="Castanera R."/>
            <person name="Alfaro M."/>
            <person name="Ramirez L."/>
            <person name="Pisabarro A.G."/>
            <person name="Kuo A."/>
            <person name="Tritt A."/>
            <person name="Lipzen A."/>
            <person name="He G."/>
            <person name="Yan M."/>
            <person name="Ng V."/>
            <person name="Cullen D."/>
            <person name="Martin F."/>
            <person name="Rosso M.-N."/>
            <person name="Henrissat B."/>
            <person name="Hibbett D."/>
            <person name="Martinez A.T."/>
            <person name="Grigoriev I.V."/>
        </authorList>
    </citation>
    <scope>NUCLEOTIDE SEQUENCE</scope>
    <source>
        <strain evidence="1">MF-IS2</strain>
    </source>
</reference>
<gene>
    <name evidence="1" type="ORF">P691DRAFT_666770</name>
</gene>
<dbReference type="OrthoDB" id="3042027at2759"/>
<dbReference type="AlphaFoldDB" id="A0A9P5XEB3"/>
<feature type="non-terminal residue" evidence="1">
    <location>
        <position position="1"/>
    </location>
</feature>
<accession>A0A9P5XEB3</accession>
<organism evidence="1 2">
    <name type="scientific">Macrolepiota fuliginosa MF-IS2</name>
    <dbReference type="NCBI Taxonomy" id="1400762"/>
    <lineage>
        <taxon>Eukaryota</taxon>
        <taxon>Fungi</taxon>
        <taxon>Dikarya</taxon>
        <taxon>Basidiomycota</taxon>
        <taxon>Agaricomycotina</taxon>
        <taxon>Agaricomycetes</taxon>
        <taxon>Agaricomycetidae</taxon>
        <taxon>Agaricales</taxon>
        <taxon>Agaricineae</taxon>
        <taxon>Agaricaceae</taxon>
        <taxon>Macrolepiota</taxon>
    </lineage>
</organism>
<dbReference type="Proteomes" id="UP000807342">
    <property type="component" value="Unassembled WGS sequence"/>
</dbReference>
<keyword evidence="2" id="KW-1185">Reference proteome</keyword>
<evidence type="ECO:0000313" key="1">
    <source>
        <dbReference type="EMBL" id="KAF9449807.1"/>
    </source>
</evidence>
<sequence length="180" mass="19261">PPPPPQAPSIPLPSSGGVIVSAYQLAVDLYPLNILAALSYVQRVALQSIQLVSPVHIHIPTAHIGTLYGSSIGRRVTALDVFRFLRSMAASPLDLHTGFSGLSSGIKFCVKDAFYRRNAAVPLRDRRAAWRRFISGQYATDGPLGIDLLFGSSKVWGFESFSLAGCSVVHLSDPSSISAV</sequence>
<name>A0A9P5XEB3_9AGAR</name>
<evidence type="ECO:0000313" key="2">
    <source>
        <dbReference type="Proteomes" id="UP000807342"/>
    </source>
</evidence>
<protein>
    <submittedName>
        <fullName evidence="1">Uncharacterized protein</fullName>
    </submittedName>
</protein>
<dbReference type="EMBL" id="MU151120">
    <property type="protein sequence ID" value="KAF9449807.1"/>
    <property type="molecule type" value="Genomic_DNA"/>
</dbReference>
<comment type="caution">
    <text evidence="1">The sequence shown here is derived from an EMBL/GenBank/DDBJ whole genome shotgun (WGS) entry which is preliminary data.</text>
</comment>
<proteinExistence type="predicted"/>